<dbReference type="InterPro" id="IPR007420">
    <property type="entry name" value="DUF465"/>
</dbReference>
<dbReference type="EMBL" id="JAGSPA010000006">
    <property type="protein sequence ID" value="MBV7257929.1"/>
    <property type="molecule type" value="Genomic_DNA"/>
</dbReference>
<comment type="caution">
    <text evidence="1">The sequence shown here is derived from an EMBL/GenBank/DDBJ whole genome shotgun (WGS) entry which is preliminary data.</text>
</comment>
<dbReference type="RefSeq" id="WP_218446779.1">
    <property type="nucleotide sequence ID" value="NZ_JAGSPA010000006.1"/>
</dbReference>
<evidence type="ECO:0000313" key="2">
    <source>
        <dbReference type="Proteomes" id="UP000722336"/>
    </source>
</evidence>
<evidence type="ECO:0000313" key="1">
    <source>
        <dbReference type="EMBL" id="MBV7257929.1"/>
    </source>
</evidence>
<accession>A0ABS6SHN5</accession>
<organism evidence="1 2">
    <name type="scientific">Pacificimonas pallii</name>
    <dbReference type="NCBI Taxonomy" id="2827236"/>
    <lineage>
        <taxon>Bacteria</taxon>
        <taxon>Pseudomonadati</taxon>
        <taxon>Pseudomonadota</taxon>
        <taxon>Alphaproteobacteria</taxon>
        <taxon>Sphingomonadales</taxon>
        <taxon>Sphingosinicellaceae</taxon>
        <taxon>Pacificimonas</taxon>
    </lineage>
</organism>
<dbReference type="Proteomes" id="UP000722336">
    <property type="component" value="Unassembled WGS sequence"/>
</dbReference>
<gene>
    <name evidence="1" type="ORF">KCG44_14175</name>
</gene>
<name>A0ABS6SHN5_9SPHN</name>
<dbReference type="Pfam" id="PF04325">
    <property type="entry name" value="DUF465"/>
    <property type="match status" value="1"/>
</dbReference>
<sequence length="72" mass="8300">MKARIIALAERRRAISRQIKAERSRPSGGWTDNLARLKRLRLALKDELQRLRGRARLQPGQQVVQQEGRIGT</sequence>
<protein>
    <submittedName>
        <fullName evidence="1">YdcH family protein</fullName>
    </submittedName>
</protein>
<reference evidence="1 2" key="1">
    <citation type="submission" date="2021-04" db="EMBL/GenBank/DDBJ databases">
        <authorList>
            <person name="Pira H."/>
            <person name="Risdian C."/>
            <person name="Wink J."/>
        </authorList>
    </citation>
    <scope>NUCLEOTIDE SEQUENCE [LARGE SCALE GENOMIC DNA]</scope>
    <source>
        <strain evidence="1 2">WHA3</strain>
    </source>
</reference>
<keyword evidence="2" id="KW-1185">Reference proteome</keyword>
<proteinExistence type="predicted"/>